<evidence type="ECO:0000256" key="4">
    <source>
        <dbReference type="ARBA" id="ARBA00022840"/>
    </source>
</evidence>
<dbReference type="OrthoDB" id="3787729at2"/>
<proteinExistence type="predicted"/>
<evidence type="ECO:0000313" key="6">
    <source>
        <dbReference type="EMBL" id="TRY20046.1"/>
    </source>
</evidence>
<keyword evidence="4" id="KW-0067">ATP-binding</keyword>
<protein>
    <recommendedName>
        <fullName evidence="5">Maltokinase N-terminal cap domain-containing protein</fullName>
    </recommendedName>
</protein>
<dbReference type="RefSeq" id="WP_143937130.1">
    <property type="nucleotide sequence ID" value="NZ_VKKG01000001.1"/>
</dbReference>
<feature type="domain" description="Maltokinase N-terminal cap" evidence="5">
    <location>
        <begin position="24"/>
        <end position="105"/>
    </location>
</feature>
<evidence type="ECO:0000256" key="1">
    <source>
        <dbReference type="ARBA" id="ARBA00022679"/>
    </source>
</evidence>
<keyword evidence="2" id="KW-0547">Nucleotide-binding</keyword>
<keyword evidence="7" id="KW-1185">Reference proteome</keyword>
<comment type="caution">
    <text evidence="6">The sequence shown here is derived from an EMBL/GenBank/DDBJ whole genome shotgun (WGS) entry which is preliminary data.</text>
</comment>
<dbReference type="InterPro" id="IPR040999">
    <property type="entry name" value="Mak_N_cap"/>
</dbReference>
<evidence type="ECO:0000256" key="2">
    <source>
        <dbReference type="ARBA" id="ARBA00022741"/>
    </source>
</evidence>
<dbReference type="Pfam" id="PF18085">
    <property type="entry name" value="Mak_N_cap"/>
    <property type="match status" value="1"/>
</dbReference>
<sequence>MTRRAEIHSGATLTPTKRELVVDWLARQDWFTGDPAVIEQVAAFRFVDPEGEVGIETLLFNADGFVFQIPQTYRAEPLDDDVEGLIGVLEHSELGTRYVYDAMTDPVYLAELERVIREGDTAVETVSLRDGSVKPAGMEIRGTGVAEGVATVGELEVVGLLTDERYEDAPGRLLGRLVDDAGTREVVLAVLR</sequence>
<keyword evidence="1" id="KW-0808">Transferase</keyword>
<reference evidence="6 7" key="1">
    <citation type="submission" date="2019-07" db="EMBL/GenBank/DDBJ databases">
        <authorList>
            <person name="Zhou L.-Y."/>
        </authorList>
    </citation>
    <scope>NUCLEOTIDE SEQUENCE [LARGE SCALE GENOMIC DNA]</scope>
    <source>
        <strain evidence="6 7">YIM 101269</strain>
    </source>
</reference>
<evidence type="ECO:0000313" key="7">
    <source>
        <dbReference type="Proteomes" id="UP000317638"/>
    </source>
</evidence>
<keyword evidence="3" id="KW-0418">Kinase</keyword>
<dbReference type="GO" id="GO:0016301">
    <property type="term" value="F:kinase activity"/>
    <property type="evidence" value="ECO:0007669"/>
    <property type="project" value="UniProtKB-KW"/>
</dbReference>
<dbReference type="GO" id="GO:0005524">
    <property type="term" value="F:ATP binding"/>
    <property type="evidence" value="ECO:0007669"/>
    <property type="project" value="UniProtKB-KW"/>
</dbReference>
<gene>
    <name evidence="6" type="ORF">FOJ82_04030</name>
</gene>
<name>A0A553K5S0_9ACTN</name>
<evidence type="ECO:0000259" key="5">
    <source>
        <dbReference type="Pfam" id="PF18085"/>
    </source>
</evidence>
<dbReference type="EMBL" id="VKKG01000001">
    <property type="protein sequence ID" value="TRY20046.1"/>
    <property type="molecule type" value="Genomic_DNA"/>
</dbReference>
<dbReference type="Proteomes" id="UP000317638">
    <property type="component" value="Unassembled WGS sequence"/>
</dbReference>
<accession>A0A553K5S0</accession>
<dbReference type="AlphaFoldDB" id="A0A553K5S0"/>
<evidence type="ECO:0000256" key="3">
    <source>
        <dbReference type="ARBA" id="ARBA00022777"/>
    </source>
</evidence>
<organism evidence="6 7">
    <name type="scientific">Tessaracoccus rhinocerotis</name>
    <dbReference type="NCBI Taxonomy" id="1689449"/>
    <lineage>
        <taxon>Bacteria</taxon>
        <taxon>Bacillati</taxon>
        <taxon>Actinomycetota</taxon>
        <taxon>Actinomycetes</taxon>
        <taxon>Propionibacteriales</taxon>
        <taxon>Propionibacteriaceae</taxon>
        <taxon>Tessaracoccus</taxon>
    </lineage>
</organism>